<reference evidence="6" key="1">
    <citation type="journal article" date="2011" name="MBio">
        <title>Novel metabolic attributes of the genus Cyanothece, comprising a group of unicellular nitrogen-fixing Cyanobacteria.</title>
        <authorList>
            <person name="Bandyopadhyay A."/>
            <person name="Elvitigala T."/>
            <person name="Welsh E."/>
            <person name="Stockel J."/>
            <person name="Liberton M."/>
            <person name="Min H."/>
            <person name="Sherman L.A."/>
            <person name="Pakrasi H.B."/>
        </authorList>
    </citation>
    <scope>NUCLEOTIDE SEQUENCE [LARGE SCALE GENOMIC DNA]</scope>
    <source>
        <strain evidence="6">PCC 7424</strain>
    </source>
</reference>
<dbReference type="KEGG" id="cyc:PCC7424_1999"/>
<dbReference type="GO" id="GO:0006508">
    <property type="term" value="P:proteolysis"/>
    <property type="evidence" value="ECO:0007669"/>
    <property type="project" value="UniProtKB-KW"/>
</dbReference>
<organism evidence="5 6">
    <name type="scientific">Gloeothece citriformis (strain PCC 7424)</name>
    <name type="common">Cyanothece sp. (strain PCC 7424)</name>
    <dbReference type="NCBI Taxonomy" id="65393"/>
    <lineage>
        <taxon>Bacteria</taxon>
        <taxon>Bacillati</taxon>
        <taxon>Cyanobacteriota</taxon>
        <taxon>Cyanophyceae</taxon>
        <taxon>Oscillatoriophycideae</taxon>
        <taxon>Chroococcales</taxon>
        <taxon>Aphanothecaceae</taxon>
        <taxon>Gloeothece</taxon>
        <taxon>Gloeothece citriformis</taxon>
    </lineage>
</organism>
<dbReference type="HOGENOM" id="CLU_1313714_0_0_3"/>
<dbReference type="RefSeq" id="WP_015954035.1">
    <property type="nucleotide sequence ID" value="NC_011729.1"/>
</dbReference>
<dbReference type="InterPro" id="IPR008979">
    <property type="entry name" value="Galactose-bd-like_sf"/>
</dbReference>
<evidence type="ECO:0000256" key="1">
    <source>
        <dbReference type="ARBA" id="ARBA00022670"/>
    </source>
</evidence>
<dbReference type="NCBIfam" id="TIGR04155">
    <property type="entry name" value="cyano_PEP"/>
    <property type="match status" value="1"/>
</dbReference>
<proteinExistence type="predicted"/>
<sequence length="209" mass="22060">MKQLVMYLFSSVVVASTLNVNFVHAATVNNATFTTVGGSIQDNSFDNGPSDFLFNVSGLAPITNEVNLTLENLTHPDLFELELFLIAPTGQVLTLAQTLIGEEMTQTVLSDAGQLNIDLATPPYTGIFAPSGESGFAQPSNISSFSGFNGFNPNGTWRLRIYDTLSGNVGTLSSASLEISAVPEPLTLLGAAVATGFGAFFKKKLANKS</sequence>
<dbReference type="eggNOG" id="COG4935">
    <property type="taxonomic scope" value="Bacteria"/>
</dbReference>
<evidence type="ECO:0000259" key="4">
    <source>
        <dbReference type="PROSITE" id="PS51829"/>
    </source>
</evidence>
<keyword evidence="1" id="KW-0645">Protease</keyword>
<keyword evidence="3" id="KW-0732">Signal</keyword>
<dbReference type="SUPFAM" id="SSF49785">
    <property type="entry name" value="Galactose-binding domain-like"/>
    <property type="match status" value="1"/>
</dbReference>
<dbReference type="OrthoDB" id="9765926at2"/>
<dbReference type="AlphaFoldDB" id="B7KEX3"/>
<feature type="domain" description="P/Homo B" evidence="4">
    <location>
        <begin position="13"/>
        <end position="185"/>
    </location>
</feature>
<evidence type="ECO:0000256" key="2">
    <source>
        <dbReference type="ARBA" id="ARBA00022801"/>
    </source>
</evidence>
<gene>
    <name evidence="5" type="ordered locus">PCC7424_1999</name>
</gene>
<dbReference type="STRING" id="65393.PCC7424_1999"/>
<evidence type="ECO:0000313" key="6">
    <source>
        <dbReference type="Proteomes" id="UP000002384"/>
    </source>
</evidence>
<protein>
    <submittedName>
        <fullName evidence="5">Proprotein convertase P</fullName>
    </submittedName>
</protein>
<dbReference type="InterPro" id="IPR026374">
    <property type="entry name" value="Cyano_PEP"/>
</dbReference>
<dbReference type="EMBL" id="CP001291">
    <property type="protein sequence ID" value="ACK70429.1"/>
    <property type="molecule type" value="Genomic_DNA"/>
</dbReference>
<feature type="chain" id="PRO_5002858570" evidence="3">
    <location>
        <begin position="26"/>
        <end position="209"/>
    </location>
</feature>
<dbReference type="Pfam" id="PF01483">
    <property type="entry name" value="P_proprotein"/>
    <property type="match status" value="1"/>
</dbReference>
<keyword evidence="6" id="KW-1185">Reference proteome</keyword>
<dbReference type="GO" id="GO:0004252">
    <property type="term" value="F:serine-type endopeptidase activity"/>
    <property type="evidence" value="ECO:0007669"/>
    <property type="project" value="InterPro"/>
</dbReference>
<dbReference type="PROSITE" id="PS51829">
    <property type="entry name" value="P_HOMO_B"/>
    <property type="match status" value="1"/>
</dbReference>
<name>B7KEX3_GLOC7</name>
<keyword evidence="2" id="KW-0378">Hydrolase</keyword>
<evidence type="ECO:0000256" key="3">
    <source>
        <dbReference type="SAM" id="SignalP"/>
    </source>
</evidence>
<dbReference type="InterPro" id="IPR002884">
    <property type="entry name" value="P_dom"/>
</dbReference>
<feature type="signal peptide" evidence="3">
    <location>
        <begin position="1"/>
        <end position="25"/>
    </location>
</feature>
<accession>B7KEX3</accession>
<evidence type="ECO:0000313" key="5">
    <source>
        <dbReference type="EMBL" id="ACK70429.1"/>
    </source>
</evidence>
<dbReference type="Gene3D" id="2.60.120.260">
    <property type="entry name" value="Galactose-binding domain-like"/>
    <property type="match status" value="1"/>
</dbReference>
<dbReference type="Proteomes" id="UP000002384">
    <property type="component" value="Chromosome"/>
</dbReference>